<dbReference type="EMBL" id="JAALFG010000003">
    <property type="protein sequence ID" value="NGP18574.1"/>
    <property type="molecule type" value="Genomic_DNA"/>
</dbReference>
<evidence type="ECO:0000256" key="1">
    <source>
        <dbReference type="SAM" id="MobiDB-lite"/>
    </source>
</evidence>
<reference evidence="2 3" key="1">
    <citation type="submission" date="2020-02" db="EMBL/GenBank/DDBJ databases">
        <authorList>
            <person name="Khan S.A."/>
            <person name="Jeon C.O."/>
            <person name="Chun B.H."/>
        </authorList>
    </citation>
    <scope>NUCLEOTIDE SEQUENCE [LARGE SCALE GENOMIC DNA]</scope>
    <source>
        <strain evidence="2 3">H239</strain>
    </source>
</reference>
<dbReference type="Proteomes" id="UP000474802">
    <property type="component" value="Unassembled WGS sequence"/>
</dbReference>
<name>A0A6M1SPH5_9HYPH</name>
<gene>
    <name evidence="2" type="ORF">G5575_13765</name>
</gene>
<evidence type="ECO:0000313" key="2">
    <source>
        <dbReference type="EMBL" id="NGP18574.1"/>
    </source>
</evidence>
<protein>
    <submittedName>
        <fullName evidence="2">Uncharacterized protein</fullName>
    </submittedName>
</protein>
<dbReference type="RefSeq" id="WP_164534837.1">
    <property type="nucleotide sequence ID" value="NZ_JAALFG010000003.1"/>
</dbReference>
<dbReference type="Gene3D" id="2.150.10.10">
    <property type="entry name" value="Serralysin-like metalloprotease, C-terminal"/>
    <property type="match status" value="1"/>
</dbReference>
<evidence type="ECO:0000313" key="3">
    <source>
        <dbReference type="Proteomes" id="UP000474802"/>
    </source>
</evidence>
<feature type="compositionally biased region" description="Basic residues" evidence="1">
    <location>
        <begin position="4282"/>
        <end position="4292"/>
    </location>
</feature>
<reference evidence="2 3" key="2">
    <citation type="submission" date="2020-03" db="EMBL/GenBank/DDBJ databases">
        <title>Devosia chinhatensis sp. nov., isolated from a hexachlorocyclohexane (HCH) dump site in India.</title>
        <authorList>
            <person name="Kumar M."/>
            <person name="Lal R."/>
        </authorList>
    </citation>
    <scope>NUCLEOTIDE SEQUENCE [LARGE SCALE GENOMIC DNA]</scope>
    <source>
        <strain evidence="2 3">H239</strain>
    </source>
</reference>
<dbReference type="PRINTS" id="PR00313">
    <property type="entry name" value="CABNDNGRPT"/>
</dbReference>
<sequence>MVSGSVAVSAGSVAVSVAGAGSTTENKVAVQNKAYIQNSGITTGDVVKAANVKVNAKDYSTIDAYAGAASLSAAFGFTGSAAVSLGSAVALNTIDNEVQASIVDVDQLQVTGDVPVAADGYIYRPEVTRLKTAGYETTVNGQRKWVPPVYETVRLNPAYATNSGNLTVLAESEAVLTGTVQMAAVAASFGGVAVAGGGAVTTNSVLSSTEAFLRNGTTTVNGDVKIAAYDKSTVTSLVDAIAVSVGIGLAASGAKAESVVEVAVSAKLDNARLNATNVVVEATSTPRAISETRAVNAGAAAVGVSFAKSRINNMVSAEAGGPDIRVNTLRVTAAELVTTNTYAADAKAQGLAGGLIGADATITEATSTSVVTALMTAGSVINAVRSVGVAAQNDSRQRAVSDSIAFGLAAVGATKAKALSAATTSATVGSGSTINAGSLNIQATGTDDNFAKATPGSVGALAIAAADLDTSATASTIAKLGNNTTVRLTRNTALGQTGQFSLTADHLTRANTQLQTSSFGLLAGTGASGDNLIDSVVLASVGNAADVKAAAIQVLASNRFEKVALAGKNIDGTAAALLAGAGATSKTDLQLVTMSLIHDNAKLEVEGTSDNAGAFTVRAVNNIFYREDIAYKSGGLGSGVFVRGELDTSGSRTRTVDGLTLTLDDLSATVRLGDNAASGNSNISLKSAGNIELSANTHADAEMHVSVDNYGGVTVSIAQAVVNLRPVNSVVVGRGSTIKALRDVNLLAGMNSAFAHDNYRVRVFADTFAGSVIPLGDVVTESLIFQQNLITVHGDSTTRATISAGGNVRLYADKSPFGDITAQGKAVNWASAVGDALDKAMGGKAHLQTTGTAKQDAHAIITNNGRIETGANRKIDLTITGIDANGKVTYSGVGTDGVTVSVVNREQQSAYFDELDAAYEALREYSNNVKLRDFYNSEITRLTNLLKSQQLAVERTAVDGDGNVIYKDGKPVVTLVPVRKTVATIVVAPIFASAGYIDLRSDVLQGSGIIDAPSDVSVKIDNTSRYAMEIQGVTIPEDTGGIFFNGFDKRVLTNSNVTTQNSSNVSKENSDGIRAGEPNLVAGTASFSLNPSQPTTTGGDPIVIIKNSIASLPTGVTIWPKLSVTGAIDAINAHVTLDTSNGQGDILVNAPVDAKTLQIKTNGLLVIDLPPGSVLHTGGNPYTNWTEGTDGMSRLDDNTVSAKIDARPTLANAIMAGQISITAEYINLNGLIQSGSATYQIDINSDVSAEIETIKRGLADGSISGGLIELTKAGGVGFKAFWDSENNRVVLQEFRTPAGSITITGKLMNTGNGEIKALGGYTNIVVNNNTAHNVVVKRIDVSERGTGKIVLNDRSKGAAPGQQRTDGGYVRTTYLTNADGTTSKLVEDFIPRAQQPAGVEGNKPSYSNGMRINPNVEAVITNNLGSNFGYSGTYQITQGWRYGWSVAMTERESVKTTYGTAAWLGIDWLAADPGNVVKVEREALTQPTLVEGSDYFYIDTANTQRYDFISQKVTTSSQTREGNKWEVSTWYGKTTYYQEIIVESDNRTTATHTIEADRNVTISMIGNTTANVTITSTGSGSVIIEGGILNTTGKTEIVSNADIVASGDALVQGANIVLQARGNIGAAASAQDGEVNAGALKVDIVDQFAVDYRGNTQATPTNGKLSASSTNGSIFLHEVNGNLTLGTVSASKGEVFLSTKTGNIIAADKTTTLITANTLTMVANGSIGTQTDDLRINSSATATGLVNLSATGDIAVIETIGDLTLQKAKSTGGRVEIEILSGSLLDGDSFVERDLRAEETLRNGLWKDLQLTSGAGAAQKAEQAVQNYENYKRGEYAQYWKLRANVKNGAYVLSAAEEAYLRANGSGDSAIATLQQSRYQQYLALHDVYGVYGDVYRSDINVAYNQYWTYKSAGSLDAAALADYDDLRKMFDRLGETSKNASFAYLFTDAALATSMRAGVKVWTEQELLNAFGAGLTKRVTDTEVVKENANIEGKSVWIKASQVIGSVQVDTVINFSPGTQKQLSDAERIALAAAERQDIVYLSEYATGVNVNFGLANVGGTSMGTITRPGGNWDGYQAGSLVYIKGNTQHATEDGAYYVVHSVSGSTLNIMGVFNGKAADASYALYNALGVFNPLSTQIDRISGFAAELGRTVAVGEVIENPMDAGKFSTTYSAGAAVTGSFGNGGFYQGTITLGAGDVAKAGVVAGSKIYVHGTSSNATRSADSGAAKMPDYYEVASVVGDVITLKTGQLLTTELGANVQIGLVTITQVTPPPVLKAIIVDRREDLDVSVEGQLDAEAKAVYIGSEQDLNLGQIKAGTFEEDKSTGQIRLKTSGNISNVLTSGVNLLGRDILIEAGQGQIGNSSKAVTVSHLGTTTYEGGLIARAKSSIWMSAPTTDLRVESVFSSEGDVFLSALNKSIVDALGGDGAKIVARHVSLSAVNGSIGSLGSYLDIDITSPLQAAGSALDQANVGTIIANARNDIYLNETDGDLNVRGIVSTHGNVGLDALTGSIIDAEYAVPGMDGEVVRLGADIIGNSVTLNAYFGIGAPGQELEINSSAQAAGIVTAYTDFGSIYLTETAGHLNLFQAGSGMLAGPTFTFLTALSGSILNARATTEADKRNIVSGKTYLVASLDVGASGNRIVSGIANVESWSKAGSTWIHNLGGLEVGGVNAGALFAARSGGSINISAASPITVSNNNYAATGDINITAGEDNDVDNPATPENEAIADNVVIKKDVVLEAAAGSINITAGDDVHIEDGAKLTAKVDITINADLGTVDGTATTVKIEGDLRAQGKITFQTGNGNDTILIEKTALLLGNTFIKAGDGNDKIVIDQLASMITYNGVDVLDGTDANTARDFARDPVTGRLLRDRLTIDGEGGTDHVLVNVNGASDYVLTVSDSGAGHDGVDVLQVEGLATADTFLLRHNFIAHLRDNGAGGYQDAFERINYDASINGRVIVNANAGDDKFFVDDNAAILTLDGGAGNDAFQVGQVFSSKRDTFDVILSQEDQFKTIETTLGHMSYGITLPAVMFGGIGDDIFTIYSNHADLRLEGEDGNDTFIIRAFALAQGINVKVNGGTGDDVVQYNINAPVDIDGGAGFDKVVVLGTELDDVFVVTKDGIYGAGLTVRVANAEAMEVDGLEGDDTFYVLSTDANVVTTIIGGLGSDTFNIAGDVVDKVVSDDNDGDRGIISHTVSSLDPAYAGLFVRGIDFVAKGGTTAAIDLGNGLKVRENAAAGSALYKDDYTISLPGAYNGHPAFVTVSAAQASAALRNINGKTVLVSLTGNDGDWHEALTITFDNQNWTSGAKVYVKAEGDTAHEGTLKVAISHTVISADKAVDGFKIQNALVTVVDDDKPAIIINETGNGTSVTEGTTAGSATGGSADTYTVELSKPPAAGEIVTVVVGLPASGQLTADRTSIRFGAVENLTAEGGPIYAWNSAQIVTLTSLGDNTPENRASALVTHTVTSSLAGSDFDNLPDGYKEQILVDIVDSDSASVEIIETEGSTVVSQSHQNDSYQIKLSTRPTHEVRVGINVDGKAKVLVSGNVFADGKGGYYALFAAGATEAVTVNLQYDETAQGNDSPFREFAVQPHDVGRIAGPLIIEGGAGTQPRTITRAVALPDEVNVPLTVVVPPAGQEDLDTLNVYTDTATTGMTGKLTATTINGLGMGGGLPPITADMGNGAAKTFDRGITYTGLHVVEVLLGQGDDTFTIESTALDTMTVVHGGGGSDTLKVKTHDASGAKALGPIVLFGDTSADGSRYSSTLEKINGQAFHFSNPGNDTIDASDALGIVVIDGGRGSDTLIGGQSTNFIAGGVGNDTITGAAQGKNWIIGDSAFSIDYRARTVSIDTSATIAVPNGSNGDLSGDDTITGGNKSNVIIGDHGTIQQDRLAGEIVDRVVGVLDMMNDRRVVLIKTVGTGGGNDTIHAGDIAGADPQDKNILIGGVGNDVLKAGLGSSVILGDNGEASFTAGVVTAVRSTDTSVGGEDDIDVLNGTHVIMGGFGKDTIDAGQGGSIILGDSGEAIFTNGGVTTVRTIAAEIGSDDRITILKGEHVIMGGAGADIIKAGEGGSVILGDSGEASFSSGKVTEVFSIAADIGGADSITVLDGTHVIMGGMDADTIDAGTGSSVILGDSGRAKFTETRALISVVSIATDKGGDDQIKVLDGEHVIMGGFGSDTINAGKGGSIILGDSGEAFFTNGKVTEVSSISPEIGGADSITVLDGKHVIIGGMDADTIDAGTGSSVILGDSGKALFTEARAPDQRRKHCIRQGWRRPDQGARRRTRHHGRLWQRHDQCRQRQQCHPR</sequence>
<keyword evidence="3" id="KW-1185">Reference proteome</keyword>
<proteinExistence type="predicted"/>
<accession>A0A6M1SPH5</accession>
<feature type="region of interest" description="Disordered" evidence="1">
    <location>
        <begin position="4273"/>
        <end position="4294"/>
    </location>
</feature>
<organism evidence="2 3">
    <name type="scientific">Devosia aurantiaca</name>
    <dbReference type="NCBI Taxonomy" id="2714858"/>
    <lineage>
        <taxon>Bacteria</taxon>
        <taxon>Pseudomonadati</taxon>
        <taxon>Pseudomonadota</taxon>
        <taxon>Alphaproteobacteria</taxon>
        <taxon>Hyphomicrobiales</taxon>
        <taxon>Devosiaceae</taxon>
        <taxon>Devosia</taxon>
    </lineage>
</organism>
<dbReference type="SUPFAM" id="SSF51120">
    <property type="entry name" value="beta-Roll"/>
    <property type="match status" value="3"/>
</dbReference>
<comment type="caution">
    <text evidence="2">The sequence shown here is derived from an EMBL/GenBank/DDBJ whole genome shotgun (WGS) entry which is preliminary data.</text>
</comment>
<dbReference type="InterPro" id="IPR011049">
    <property type="entry name" value="Serralysin-like_metalloprot_C"/>
</dbReference>